<evidence type="ECO:0000256" key="3">
    <source>
        <dbReference type="SAM" id="SignalP"/>
    </source>
</evidence>
<feature type="region of interest" description="Disordered" evidence="2">
    <location>
        <begin position="252"/>
        <end position="296"/>
    </location>
</feature>
<evidence type="ECO:0000313" key="5">
    <source>
        <dbReference type="Proteomes" id="UP000186817"/>
    </source>
</evidence>
<evidence type="ECO:0000256" key="1">
    <source>
        <dbReference type="SAM" id="Coils"/>
    </source>
</evidence>
<protein>
    <submittedName>
        <fullName evidence="4">Uncharacterized protein</fullName>
    </submittedName>
</protein>
<keyword evidence="5" id="KW-1185">Reference proteome</keyword>
<organism evidence="4 5">
    <name type="scientific">Symbiodinium microadriaticum</name>
    <name type="common">Dinoflagellate</name>
    <name type="synonym">Zooxanthella microadriatica</name>
    <dbReference type="NCBI Taxonomy" id="2951"/>
    <lineage>
        <taxon>Eukaryota</taxon>
        <taxon>Sar</taxon>
        <taxon>Alveolata</taxon>
        <taxon>Dinophyceae</taxon>
        <taxon>Suessiales</taxon>
        <taxon>Symbiodiniaceae</taxon>
        <taxon>Symbiodinium</taxon>
    </lineage>
</organism>
<feature type="coiled-coil region" evidence="1">
    <location>
        <begin position="435"/>
        <end position="490"/>
    </location>
</feature>
<dbReference type="OrthoDB" id="423709at2759"/>
<keyword evidence="3" id="KW-0732">Signal</keyword>
<name>A0A1Q9DSJ1_SYMMI</name>
<sequence>MLSWRFFSIWAPWQCLASLRVDSKKDPVTKVVTLLEDMAKQLEVDAKKDEDIYDKMVCWCTETQKARQKAIDEGGARIDSLSAEIEQGVALSARLQPEIDSLKKEQEKNKQALEQASAIRKKQSGEFEAESGDLKDSIAAVRKAVNLLKKDDPAPRATSFLQVASKASQVKSALRQMLSKSHRWADPQQIEPAGLLGLRDMKEADLLQLLKPGQSAGEIFGMLSQMLETFEQNLKEISDEEEGNKEAFQKLQTAKSEEIETSAGQIRVKEKEKATVDEKLAHDKRDKTESEKALKEDQDFLQSVKQKCANNDAEWDARQKSRREEVKAIGQATQVLTDGRDKLEKKGLNFLQQDQRSHPLRSAESSDALSNFFRVTHRFNDPHLSALALRARVDSLAEVFKAIDDMISELKKKKGSEMKKRDFCKDQLAENKLQQEKQERKKEDVDILLETLEEKIKKASAEKDEILGEIDTLNTELAKAAQEREEQNKAFQSGVDDQRETQKLLKGALKVLSDYYSKASLLELSDTSEESKEGDVSDALDLSAPQGFGAYKKNAGSKGVMAMLQHISQQAEAAEKLAIKDENAAQADYEKLAKETTASVASKTKEVEGKKAAITKAQGDLADAATDQANIDSAAKALISAAGTLHSDCDFLLKNFQLRQTSFDDEVGALVEAKGVMKGIGGQPAGE</sequence>
<gene>
    <name evidence="4" type="ORF">AK812_SmicGene19424</name>
</gene>
<feature type="compositionally biased region" description="Basic and acidic residues" evidence="2">
    <location>
        <begin position="267"/>
        <end position="296"/>
    </location>
</feature>
<evidence type="ECO:0000313" key="4">
    <source>
        <dbReference type="EMBL" id="OLP98142.1"/>
    </source>
</evidence>
<comment type="caution">
    <text evidence="4">The sequence shown here is derived from an EMBL/GenBank/DDBJ whole genome shotgun (WGS) entry which is preliminary data.</text>
</comment>
<dbReference type="EMBL" id="LSRX01000406">
    <property type="protein sequence ID" value="OLP98142.1"/>
    <property type="molecule type" value="Genomic_DNA"/>
</dbReference>
<feature type="signal peptide" evidence="3">
    <location>
        <begin position="1"/>
        <end position="17"/>
    </location>
</feature>
<feature type="chain" id="PRO_5010375748" evidence="3">
    <location>
        <begin position="18"/>
        <end position="687"/>
    </location>
</feature>
<dbReference type="Proteomes" id="UP000186817">
    <property type="component" value="Unassembled WGS sequence"/>
</dbReference>
<accession>A0A1Q9DSJ1</accession>
<reference evidence="4 5" key="1">
    <citation type="submission" date="2016-02" db="EMBL/GenBank/DDBJ databases">
        <title>Genome analysis of coral dinoflagellate symbionts highlights evolutionary adaptations to a symbiotic lifestyle.</title>
        <authorList>
            <person name="Aranda M."/>
            <person name="Li Y."/>
            <person name="Liew Y.J."/>
            <person name="Baumgarten S."/>
            <person name="Simakov O."/>
            <person name="Wilson M."/>
            <person name="Piel J."/>
            <person name="Ashoor H."/>
            <person name="Bougouffa S."/>
            <person name="Bajic V.B."/>
            <person name="Ryu T."/>
            <person name="Ravasi T."/>
            <person name="Bayer T."/>
            <person name="Micklem G."/>
            <person name="Kim H."/>
            <person name="Bhak J."/>
            <person name="Lajeunesse T.C."/>
            <person name="Voolstra C.R."/>
        </authorList>
    </citation>
    <scope>NUCLEOTIDE SEQUENCE [LARGE SCALE GENOMIC DNA]</scope>
    <source>
        <strain evidence="4 5">CCMP2467</strain>
    </source>
</reference>
<dbReference type="AlphaFoldDB" id="A0A1Q9DSJ1"/>
<proteinExistence type="predicted"/>
<keyword evidence="1" id="KW-0175">Coiled coil</keyword>
<evidence type="ECO:0000256" key="2">
    <source>
        <dbReference type="SAM" id="MobiDB-lite"/>
    </source>
</evidence>